<keyword evidence="3" id="KW-1185">Reference proteome</keyword>
<dbReference type="Proteomes" id="UP000006810">
    <property type="component" value="Chromosome"/>
</dbReference>
<dbReference type="AlphaFoldDB" id="C4XER6"/>
<keyword evidence="1" id="KW-1133">Transmembrane helix</keyword>
<accession>C4XER6</accession>
<sequence length="97" mass="11055">MGSEIMKKANIKTKTIIWLILAIIAFILLIIFSVVLHNTIQVLKLSEFISFDKDYLHEAMSQYSFAIAIITFSSIIILIGTYISYAGFKSWKYNATI</sequence>
<proteinExistence type="predicted"/>
<evidence type="ECO:0000313" key="3">
    <source>
        <dbReference type="Proteomes" id="UP000006810"/>
    </source>
</evidence>
<dbReference type="EMBL" id="AP009608">
    <property type="protein sequence ID" value="BAH69638.1"/>
    <property type="molecule type" value="Genomic_DNA"/>
</dbReference>
<keyword evidence="1" id="KW-0812">Transmembrane</keyword>
<gene>
    <name evidence="2" type="ordered locus">MBIO_0373</name>
</gene>
<feature type="transmembrane region" description="Helical" evidence="1">
    <location>
        <begin position="60"/>
        <end position="83"/>
    </location>
</feature>
<evidence type="ECO:0000256" key="1">
    <source>
        <dbReference type="SAM" id="Phobius"/>
    </source>
</evidence>
<dbReference type="HOGENOM" id="CLU_186831_0_0_14"/>
<dbReference type="PATRIC" id="fig|496833.3.peg.801"/>
<dbReference type="KEGG" id="mfp:MBIO_0373"/>
<dbReference type="eggNOG" id="ENOG5032F2A">
    <property type="taxonomic scope" value="Bacteria"/>
</dbReference>
<reference evidence="2 3" key="1">
    <citation type="journal article" date="2009" name="Curr. Microbiol.">
        <title>Molecular cloning and expression of a novel cholinephosphotransferase involved in glycoglycerophospholipid biosynthesis of Mycoplasma fermentans.</title>
        <authorList>
            <person name="Ishida N."/>
            <person name="Irikura D."/>
            <person name="Matsuda K."/>
            <person name="Sato S."/>
            <person name="Asano K."/>
        </authorList>
    </citation>
    <scope>NUCLEOTIDE SEQUENCE [LARGE SCALE GENOMIC DNA]</scope>
    <source>
        <strain evidence="3">ATCC 19989 / NBRC 14854 / NCTC 10117 / PG18</strain>
    </source>
</reference>
<evidence type="ECO:0000313" key="2">
    <source>
        <dbReference type="EMBL" id="BAH69638.1"/>
    </source>
</evidence>
<feature type="transmembrane region" description="Helical" evidence="1">
    <location>
        <begin position="16"/>
        <end position="40"/>
    </location>
</feature>
<protein>
    <submittedName>
        <fullName evidence="2">Uncharacterized protein</fullName>
    </submittedName>
</protein>
<organism evidence="2 3">
    <name type="scientific">Mycoplasmopsis fermentans (strain ATCC 19989 / NBRC 14854 / NCTC 10117 / PG18)</name>
    <name type="common">Mycoplasma fermentans</name>
    <dbReference type="NCBI Taxonomy" id="496833"/>
    <lineage>
        <taxon>Bacteria</taxon>
        <taxon>Bacillati</taxon>
        <taxon>Mycoplasmatota</taxon>
        <taxon>Mycoplasmoidales</taxon>
        <taxon>Metamycoplasmataceae</taxon>
        <taxon>Mycoplasmopsis</taxon>
    </lineage>
</organism>
<name>C4XER6_MYCFP</name>
<keyword evidence="1" id="KW-0472">Membrane</keyword>